<feature type="repeat" description="NHL" evidence="15">
    <location>
        <begin position="493"/>
        <end position="532"/>
    </location>
</feature>
<evidence type="ECO:0000256" key="2">
    <source>
        <dbReference type="ARBA" id="ARBA00006026"/>
    </source>
</evidence>
<dbReference type="GO" id="GO:0004504">
    <property type="term" value="F:peptidylglycine monooxygenase activity"/>
    <property type="evidence" value="ECO:0007669"/>
    <property type="project" value="UniProtKB-EC"/>
</dbReference>
<comment type="catalytic activity">
    <reaction evidence="1">
        <text>a [peptide]-C-terminal (2S)-2-hydroxyglycine = a [peptide]-C-terminal amide + glyoxylate</text>
        <dbReference type="Rhea" id="RHEA:20924"/>
        <dbReference type="Rhea" id="RHEA-COMP:13485"/>
        <dbReference type="Rhea" id="RHEA-COMP:15321"/>
        <dbReference type="ChEBI" id="CHEBI:36655"/>
        <dbReference type="ChEBI" id="CHEBI:137001"/>
        <dbReference type="ChEBI" id="CHEBI:142768"/>
        <dbReference type="EC" id="4.3.2.5"/>
    </reaction>
</comment>
<evidence type="ECO:0000256" key="17">
    <source>
        <dbReference type="SAM" id="Phobius"/>
    </source>
</evidence>
<comment type="catalytic activity">
    <reaction evidence="11">
        <text>a [peptide]-C-terminal glycine + 2 L-ascorbate + O2 = a [peptide]-C-terminal (2S)-2-hydroxyglycine + 2 monodehydro-L-ascorbate radical + H2O</text>
        <dbReference type="Rhea" id="RHEA:21452"/>
        <dbReference type="Rhea" id="RHEA-COMP:13486"/>
        <dbReference type="Rhea" id="RHEA-COMP:15321"/>
        <dbReference type="ChEBI" id="CHEBI:15377"/>
        <dbReference type="ChEBI" id="CHEBI:15379"/>
        <dbReference type="ChEBI" id="CHEBI:38290"/>
        <dbReference type="ChEBI" id="CHEBI:59513"/>
        <dbReference type="ChEBI" id="CHEBI:137000"/>
        <dbReference type="ChEBI" id="CHEBI:142768"/>
        <dbReference type="EC" id="1.14.17.3"/>
    </reaction>
</comment>
<keyword evidence="17" id="KW-0472">Membrane</keyword>
<dbReference type="InterPro" id="IPR011042">
    <property type="entry name" value="6-blade_b-propeller_TolB-like"/>
</dbReference>
<feature type="domain" description="Copper type II ascorbate-dependent monooxygenase C-terminal" evidence="20">
    <location>
        <begin position="166"/>
        <end position="300"/>
    </location>
</feature>
<accession>A0AAV2TCB9</accession>
<comment type="cofactor">
    <cofactor evidence="13">
        <name>Zn(2+)</name>
        <dbReference type="ChEBI" id="CHEBI:29105"/>
    </cofactor>
    <text evidence="13">Binds one Zn(2+) ion per subunit.</text>
</comment>
<evidence type="ECO:0000256" key="12">
    <source>
        <dbReference type="PIRSR" id="PIRSR600720-1"/>
    </source>
</evidence>
<feature type="binding site" evidence="13">
    <location>
        <position position="140"/>
    </location>
    <ligand>
        <name>Cu(2+)</name>
        <dbReference type="ChEBI" id="CHEBI:29036"/>
        <label>1</label>
        <note>catalytic</note>
    </ligand>
</feature>
<dbReference type="Gene3D" id="2.60.120.230">
    <property type="match status" value="1"/>
</dbReference>
<evidence type="ECO:0000313" key="22">
    <source>
        <dbReference type="Proteomes" id="UP001497525"/>
    </source>
</evidence>
<evidence type="ECO:0000313" key="21">
    <source>
        <dbReference type="EMBL" id="CAL5133751.1"/>
    </source>
</evidence>
<evidence type="ECO:0000259" key="20">
    <source>
        <dbReference type="Pfam" id="PF03712"/>
    </source>
</evidence>
<evidence type="ECO:0000256" key="7">
    <source>
        <dbReference type="ARBA" id="ARBA00023157"/>
    </source>
</evidence>
<evidence type="ECO:0000259" key="19">
    <source>
        <dbReference type="Pfam" id="PF01082"/>
    </source>
</evidence>
<dbReference type="Pfam" id="PF01082">
    <property type="entry name" value="Cu2_monooxygen"/>
    <property type="match status" value="1"/>
</dbReference>
<feature type="chain" id="PRO_5043550877" description="Peptidylglycine monooxygenase" evidence="18">
    <location>
        <begin position="23"/>
        <end position="918"/>
    </location>
</feature>
<dbReference type="PANTHER" id="PTHR10680">
    <property type="entry name" value="PEPTIDYL-GLYCINE ALPHA-AMIDATING MONOOXYGENASE"/>
    <property type="match status" value="1"/>
</dbReference>
<keyword evidence="5 18" id="KW-0732">Signal</keyword>
<feature type="binding site" evidence="13">
    <location>
        <position position="209"/>
    </location>
    <ligand>
        <name>Cu(2+)</name>
        <dbReference type="ChEBI" id="CHEBI:29036"/>
        <label>1</label>
        <note>catalytic</note>
    </ligand>
</feature>
<comment type="similarity">
    <text evidence="3">In the N-terminal section; belongs to the copper type II ascorbate-dependent monooxygenase family.</text>
</comment>
<feature type="transmembrane region" description="Helical" evidence="17">
    <location>
        <begin position="775"/>
        <end position="797"/>
    </location>
</feature>
<dbReference type="Gene3D" id="2.60.120.310">
    <property type="entry name" value="Copper type II, ascorbate-dependent monooxygenase, N-terminal domain"/>
    <property type="match status" value="1"/>
</dbReference>
<keyword evidence="13" id="KW-0186">Copper</keyword>
<gene>
    <name evidence="21" type="ORF">CDAUBV1_LOCUS6995</name>
</gene>
<dbReference type="PRINTS" id="PR00790">
    <property type="entry name" value="PAMONOXGNASE"/>
</dbReference>
<feature type="compositionally biased region" description="Basic and acidic residues" evidence="16">
    <location>
        <begin position="816"/>
        <end position="833"/>
    </location>
</feature>
<dbReference type="InterPro" id="IPR014784">
    <property type="entry name" value="Cu2_ascorb_mOase-like_C"/>
</dbReference>
<evidence type="ECO:0000256" key="1">
    <source>
        <dbReference type="ARBA" id="ARBA00000686"/>
    </source>
</evidence>
<feature type="compositionally biased region" description="Basic and acidic residues" evidence="16">
    <location>
        <begin position="891"/>
        <end position="900"/>
    </location>
</feature>
<evidence type="ECO:0000256" key="15">
    <source>
        <dbReference type="PROSITE-ProRule" id="PRU00504"/>
    </source>
</evidence>
<dbReference type="SUPFAM" id="SSF49742">
    <property type="entry name" value="PHM/PNGase F"/>
    <property type="match status" value="2"/>
</dbReference>
<dbReference type="GO" id="GO:0005507">
    <property type="term" value="F:copper ion binding"/>
    <property type="evidence" value="ECO:0007669"/>
    <property type="project" value="InterPro"/>
</dbReference>
<protein>
    <recommendedName>
        <fullName evidence="23">Peptidylglycine monooxygenase</fullName>
    </recommendedName>
</protein>
<keyword evidence="13" id="KW-0106">Calcium</keyword>
<dbReference type="EMBL" id="CAXLJL010000157">
    <property type="protein sequence ID" value="CAL5133751.1"/>
    <property type="molecule type" value="Genomic_DNA"/>
</dbReference>
<feature type="signal peptide" evidence="18">
    <location>
        <begin position="1"/>
        <end position="22"/>
    </location>
</feature>
<feature type="binding site" evidence="13">
    <location>
        <position position="207"/>
    </location>
    <ligand>
        <name>Cu(2+)</name>
        <dbReference type="ChEBI" id="CHEBI:29036"/>
        <label>1</label>
        <note>catalytic</note>
    </ligand>
</feature>
<evidence type="ECO:0000256" key="10">
    <source>
        <dbReference type="ARBA" id="ARBA00023268"/>
    </source>
</evidence>
<keyword evidence="9" id="KW-0456">Lyase</keyword>
<feature type="region of interest" description="Disordered" evidence="16">
    <location>
        <begin position="805"/>
        <end position="858"/>
    </location>
</feature>
<evidence type="ECO:0000256" key="9">
    <source>
        <dbReference type="ARBA" id="ARBA00023239"/>
    </source>
</evidence>
<feature type="disulfide bond" evidence="14">
    <location>
        <begin position="191"/>
        <end position="311"/>
    </location>
</feature>
<evidence type="ECO:0000256" key="13">
    <source>
        <dbReference type="PIRSR" id="PIRSR600720-2"/>
    </source>
</evidence>
<comment type="caution">
    <text evidence="21">The sequence shown here is derived from an EMBL/GenBank/DDBJ whole genome shotgun (WGS) entry which is preliminary data.</text>
</comment>
<dbReference type="InterPro" id="IPR008977">
    <property type="entry name" value="PHM/PNGase_F_dom_sf"/>
</dbReference>
<feature type="domain" description="Copper type II ascorbate-dependent monooxygenase N-terminal" evidence="19">
    <location>
        <begin position="45"/>
        <end position="142"/>
    </location>
</feature>
<feature type="binding site" evidence="13">
    <location>
        <position position="443"/>
    </location>
    <ligand>
        <name>Zn(2+)</name>
        <dbReference type="ChEBI" id="CHEBI:29105"/>
        <note>catalytic</note>
    </ligand>
</feature>
<dbReference type="GO" id="GO:0016020">
    <property type="term" value="C:membrane"/>
    <property type="evidence" value="ECO:0007669"/>
    <property type="project" value="InterPro"/>
</dbReference>
<proteinExistence type="inferred from homology"/>
<evidence type="ECO:0000256" key="16">
    <source>
        <dbReference type="SAM" id="MobiDB-lite"/>
    </source>
</evidence>
<dbReference type="InterPro" id="IPR024548">
    <property type="entry name" value="Cu2_monoox_C"/>
</dbReference>
<dbReference type="Pfam" id="PF01436">
    <property type="entry name" value="NHL"/>
    <property type="match status" value="1"/>
</dbReference>
<evidence type="ECO:0000256" key="3">
    <source>
        <dbReference type="ARBA" id="ARBA00010263"/>
    </source>
</evidence>
<evidence type="ECO:0000256" key="6">
    <source>
        <dbReference type="ARBA" id="ARBA00022737"/>
    </source>
</evidence>
<dbReference type="GO" id="GO:0006518">
    <property type="term" value="P:peptide metabolic process"/>
    <property type="evidence" value="ECO:0007669"/>
    <property type="project" value="InterPro"/>
</dbReference>
<dbReference type="PANTHER" id="PTHR10680:SF14">
    <property type="entry name" value="PEPTIDYL-GLYCINE ALPHA-AMIDATING MONOOXYGENASE"/>
    <property type="match status" value="1"/>
</dbReference>
<evidence type="ECO:0000256" key="8">
    <source>
        <dbReference type="ARBA" id="ARBA00023180"/>
    </source>
</evidence>
<keyword evidence="17" id="KW-1133">Transmembrane helix</keyword>
<evidence type="ECO:0000256" key="4">
    <source>
        <dbReference type="ARBA" id="ARBA00022723"/>
    </source>
</evidence>
<organism evidence="21 22">
    <name type="scientific">Calicophoron daubneyi</name>
    <name type="common">Rumen fluke</name>
    <name type="synonym">Paramphistomum daubneyi</name>
    <dbReference type="NCBI Taxonomy" id="300641"/>
    <lineage>
        <taxon>Eukaryota</taxon>
        <taxon>Metazoa</taxon>
        <taxon>Spiralia</taxon>
        <taxon>Lophotrochozoa</taxon>
        <taxon>Platyhelminthes</taxon>
        <taxon>Trematoda</taxon>
        <taxon>Digenea</taxon>
        <taxon>Plagiorchiida</taxon>
        <taxon>Pronocephalata</taxon>
        <taxon>Paramphistomoidea</taxon>
        <taxon>Paramphistomidae</taxon>
        <taxon>Calicophoron</taxon>
    </lineage>
</organism>
<keyword evidence="4 13" id="KW-0479">Metal-binding</keyword>
<dbReference type="InterPro" id="IPR001258">
    <property type="entry name" value="NHL_repeat"/>
</dbReference>
<keyword evidence="13" id="KW-0862">Zinc</keyword>
<evidence type="ECO:0000256" key="18">
    <source>
        <dbReference type="SAM" id="SignalP"/>
    </source>
</evidence>
<keyword evidence="6" id="KW-0677">Repeat</keyword>
<dbReference type="Pfam" id="PF03712">
    <property type="entry name" value="Cu2_monoox_C"/>
    <property type="match status" value="1"/>
</dbReference>
<dbReference type="InterPro" id="IPR036939">
    <property type="entry name" value="Cu2_ascorb_mOase_N_sf"/>
</dbReference>
<keyword evidence="10" id="KW-0511">Multifunctional enzyme</keyword>
<feature type="binding site" evidence="12">
    <location>
        <position position="393"/>
    </location>
    <ligand>
        <name>a protein</name>
        <dbReference type="ChEBI" id="CHEBI:16541"/>
    </ligand>
    <ligandPart>
        <name>C-terminal Xaa-(2S)-2-hydroxyglycine residue</name>
        <dbReference type="ChEBI" id="CHEBI:142768"/>
    </ligandPart>
</feature>
<feature type="binding site" evidence="13">
    <location>
        <position position="79"/>
    </location>
    <ligand>
        <name>Cu(2+)</name>
        <dbReference type="ChEBI" id="CHEBI:29036"/>
        <label>1</label>
        <note>catalytic</note>
    </ligand>
</feature>
<evidence type="ECO:0000256" key="5">
    <source>
        <dbReference type="ARBA" id="ARBA00022729"/>
    </source>
</evidence>
<evidence type="ECO:0008006" key="23">
    <source>
        <dbReference type="Google" id="ProtNLM"/>
    </source>
</evidence>
<dbReference type="PROSITE" id="PS51125">
    <property type="entry name" value="NHL"/>
    <property type="match status" value="1"/>
</dbReference>
<keyword evidence="17" id="KW-0812">Transmembrane</keyword>
<feature type="binding site" evidence="13">
    <location>
        <position position="596"/>
    </location>
    <ligand>
        <name>Zn(2+)</name>
        <dbReference type="ChEBI" id="CHEBI:29105"/>
        <note>catalytic</note>
    </ligand>
</feature>
<dbReference type="Proteomes" id="UP001497525">
    <property type="component" value="Unassembled WGS sequence"/>
</dbReference>
<comment type="similarity">
    <text evidence="2">In the C-terminal section; belongs to the peptidyl-alpha-hydroxyglycine alpha-amidating lyase family.</text>
</comment>
<feature type="binding site" evidence="12">
    <location>
        <position position="521"/>
    </location>
    <ligand>
        <name>a protein</name>
        <dbReference type="ChEBI" id="CHEBI:16541"/>
    </ligand>
    <ligandPart>
        <name>C-terminal Xaa-(2S)-2-hydroxyglycine residue</name>
        <dbReference type="ChEBI" id="CHEBI:142768"/>
    </ligandPart>
</feature>
<dbReference type="GO" id="GO:0004598">
    <property type="term" value="F:peptidylamidoglycolate lyase activity"/>
    <property type="evidence" value="ECO:0007669"/>
    <property type="project" value="UniProtKB-EC"/>
</dbReference>
<feature type="disulfide bond" evidence="14">
    <location>
        <begin position="612"/>
        <end position="623"/>
    </location>
</feature>
<feature type="binding site" evidence="13">
    <location>
        <position position="289"/>
    </location>
    <ligand>
        <name>Cu(2+)</name>
        <dbReference type="ChEBI" id="CHEBI:29036"/>
        <label>1</label>
        <note>catalytic</note>
    </ligand>
</feature>
<dbReference type="InterPro" id="IPR000720">
    <property type="entry name" value="PHM/PAL"/>
</dbReference>
<evidence type="ECO:0000256" key="14">
    <source>
        <dbReference type="PIRSR" id="PIRSR600720-3"/>
    </source>
</evidence>
<dbReference type="SUPFAM" id="SSF101898">
    <property type="entry name" value="NHL repeat"/>
    <property type="match status" value="1"/>
</dbReference>
<feature type="region of interest" description="Disordered" evidence="16">
    <location>
        <begin position="878"/>
        <end position="918"/>
    </location>
</feature>
<dbReference type="AlphaFoldDB" id="A0AAV2TCB9"/>
<feature type="binding site" evidence="12">
    <location>
        <position position="616"/>
    </location>
    <ligand>
        <name>a protein</name>
        <dbReference type="ChEBI" id="CHEBI:16541"/>
    </ligand>
    <ligandPart>
        <name>C-terminal Xaa-(2S)-2-hydroxyglycine residue</name>
        <dbReference type="ChEBI" id="CHEBI:142768"/>
    </ligandPart>
</feature>
<feature type="binding site" evidence="13">
    <location>
        <position position="80"/>
    </location>
    <ligand>
        <name>Cu(2+)</name>
        <dbReference type="ChEBI" id="CHEBI:29036"/>
        <label>1</label>
        <note>catalytic</note>
    </ligand>
</feature>
<evidence type="ECO:0000256" key="11">
    <source>
        <dbReference type="ARBA" id="ARBA00048431"/>
    </source>
</evidence>
<reference evidence="21" key="1">
    <citation type="submission" date="2024-06" db="EMBL/GenBank/DDBJ databases">
        <authorList>
            <person name="Liu X."/>
            <person name="Lenzi L."/>
            <person name="Haldenby T S."/>
            <person name="Uol C."/>
        </authorList>
    </citation>
    <scope>NUCLEOTIDE SEQUENCE</scope>
</reference>
<feature type="compositionally biased region" description="Polar residues" evidence="16">
    <location>
        <begin position="907"/>
        <end position="918"/>
    </location>
</feature>
<comment type="cofactor">
    <cofactor evidence="13">
        <name>Cu(2+)</name>
        <dbReference type="ChEBI" id="CHEBI:29036"/>
    </cofactor>
    <text evidence="13">Binds 2 Cu(2+) ions per subunit.</text>
</comment>
<feature type="disulfide bond" evidence="14">
    <location>
        <begin position="268"/>
        <end position="290"/>
    </location>
</feature>
<dbReference type="InterPro" id="IPR000323">
    <property type="entry name" value="Cu2_ascorb_mOase_N"/>
</dbReference>
<keyword evidence="8" id="KW-0325">Glycoprotein</keyword>
<feature type="disulfide bond" evidence="14">
    <location>
        <begin position="502"/>
        <end position="522"/>
    </location>
</feature>
<keyword evidence="7 14" id="KW-1015">Disulfide bond</keyword>
<dbReference type="CDD" id="cd14958">
    <property type="entry name" value="NHL_PAL_like"/>
    <property type="match status" value="1"/>
</dbReference>
<dbReference type="Gene3D" id="2.120.10.30">
    <property type="entry name" value="TolB, C-terminal domain"/>
    <property type="match status" value="1"/>
</dbReference>
<feature type="binding site" evidence="13">
    <location>
        <position position="377"/>
    </location>
    <ligand>
        <name>Ca(2+)</name>
        <dbReference type="ChEBI" id="CHEBI:29108"/>
        <note>structural</note>
    </ligand>
</feature>
<sequence length="918" mass="102436">MFRLQNLGAWLFLPHFLVAVLSFSQKPDEIVESVHVLRVPGLKTDKEDAYRHWRFPIPYSVGRSFITEFVPKPNRSTVHHMILRGCHIRVTANEASSPGQGCLTILYAWAHGAPNLKFPAGVGLQLGGDGGIHGFELEMHYAPKVSEPDYSGLQIMVTTRHQPLVAGIFTLVRENAVIPPGRDHFPVDVSCLMRSGHPFTIMAIRVHAHGHGRAIFGYQSSQNEKSTVPQLLGKANPQWPQAFYSLKSLGADFNSLDIGYGDVLMARCVYNTTGEREPVRMGPTHKHEMCNLYIYYYTSPGKQFITEEGLCIDNSLPLAWRDIPDNPKTYPGKQAPVFHTNSDSELLGNSNGKPTPLIGPAWKLRVKFPELGQVTGVAFVLSGTTNELLILHRGEAIWDSNLFTQYSYQTEATYLTVNPVIHLDAATMEITQSWGAGLFVLPHGITIQYSSNSTPSRRYPEAVWITDVALHQVFRFNWGQWRKPTLVLGERLTPGNSRKHFCQPTEVAISSLGDIFVADGYCNSRIVKFSPNGTYLSEWPSTGIKRRNKRHIFRPFSTDFPEKMTEAEIASLQPQPAEFYRPFEGDGPSEEFRIVHSLTVLPPFEDRLEQICAADRENAAVICFTTDGHRIARYAGFGMLPSVYAIQYSPHHKLIFGLTGYEEGGSPRGFLLNPLRPKNLEELQNEHYSAGIERSSAISGFFSVEGIMSPHDLSICFSGQRLFVADIGGNAVYQLNMSISTIYKRSPRQSTSLNATLLLSSAKQWVSSRLNASRIVGLILIAFLSIFAIILACFCCLHRNAERTSRSVAPRPRKTGMFDDSKSSRWSSRETRARKAGFRPLVQNGECPDMDEEDDDEEEDVILQRNINSLTTLVNDPGKKIDGKLTNGKVDGSKNGDRSKGTVNLKPEQNGNVKNYVA</sequence>
<name>A0AAV2TCB9_CALDB</name>
<feature type="compositionally biased region" description="Acidic residues" evidence="16">
    <location>
        <begin position="848"/>
        <end position="858"/>
    </location>
</feature>